<keyword evidence="1" id="KW-0479">Metal-binding</keyword>
<dbReference type="GO" id="GO:0005783">
    <property type="term" value="C:endoplasmic reticulum"/>
    <property type="evidence" value="ECO:0007669"/>
    <property type="project" value="TreeGrafter"/>
</dbReference>
<dbReference type="RefSeq" id="XP_016623061.1">
    <property type="nucleotide sequence ID" value="XM_016761211.1"/>
</dbReference>
<keyword evidence="4" id="KW-1185">Reference proteome</keyword>
<reference evidence="3" key="1">
    <citation type="submission" date="2015-01" db="EMBL/GenBank/DDBJ databases">
        <title>The Genome Sequence of Cladophialophora bantiana CBS 173.52.</title>
        <authorList>
            <consortium name="The Broad Institute Genomics Platform"/>
            <person name="Cuomo C."/>
            <person name="de Hoog S."/>
            <person name="Gorbushina A."/>
            <person name="Stielow B."/>
            <person name="Teixiera M."/>
            <person name="Abouelleil A."/>
            <person name="Chapman S.B."/>
            <person name="Priest M."/>
            <person name="Young S.K."/>
            <person name="Wortman J."/>
            <person name="Nusbaum C."/>
            <person name="Birren B."/>
        </authorList>
    </citation>
    <scope>NUCLEOTIDE SEQUENCE [LARGE SCALE GENOMIC DNA]</scope>
    <source>
        <strain evidence="3">CBS 173.52</strain>
    </source>
</reference>
<dbReference type="PANTHER" id="PTHR10869">
    <property type="entry name" value="PROLYL 4-HYDROXYLASE ALPHA SUBUNIT"/>
    <property type="match status" value="1"/>
</dbReference>
<evidence type="ECO:0000313" key="4">
    <source>
        <dbReference type="Proteomes" id="UP000053789"/>
    </source>
</evidence>
<sequence>MAEPSPSIVLTKVPIPMPLDLSSDIFTPSRSVDVISSLLTPAECTDLITAHDHESDMHTISGTYTSRLRKIIEDDDLAELLWSRLSRIYQDSEVEDEEGQVWSAVGLNTCFRLCKYKAGDGFGAHIDGRRLATVDTQSFLTVNIYLNTVPTECGGATRFISDPTATGSSDAAASTVLCQNQPVQGSAAIFRDDVYHDGEVLLSGVKFLLRTDMMFQRARPFIFGERYPSQKFGAKERALKALDLAQRLEDAGNREEAIRWYKLAFRLDGELERHS</sequence>
<dbReference type="GO" id="GO:0004656">
    <property type="term" value="F:procollagen-proline 4-dioxygenase activity"/>
    <property type="evidence" value="ECO:0007669"/>
    <property type="project" value="TreeGrafter"/>
</dbReference>
<evidence type="ECO:0000256" key="1">
    <source>
        <dbReference type="ARBA" id="ARBA00022723"/>
    </source>
</evidence>
<protein>
    <recommendedName>
        <fullName evidence="5">Fe2OG dioxygenase domain-containing protein</fullName>
    </recommendedName>
</protein>
<dbReference type="OrthoDB" id="69177at2759"/>
<evidence type="ECO:0008006" key="5">
    <source>
        <dbReference type="Google" id="ProtNLM"/>
    </source>
</evidence>
<accession>A0A0D2GDB3</accession>
<dbReference type="Gene3D" id="2.60.120.620">
    <property type="entry name" value="q2cbj1_9rhob like domain"/>
    <property type="match status" value="1"/>
</dbReference>
<dbReference type="PANTHER" id="PTHR10869:SF236">
    <property type="entry name" value="PROLYL 4-HYDROXYLASE ALPHA SUBUNIT DOMAIN-CONTAINING PROTEIN"/>
    <property type="match status" value="1"/>
</dbReference>
<organism evidence="3 4">
    <name type="scientific">Cladophialophora bantiana (strain ATCC 10958 / CBS 173.52 / CDC B-1940 / NIH 8579)</name>
    <name type="common">Xylohypha bantiana</name>
    <dbReference type="NCBI Taxonomy" id="1442370"/>
    <lineage>
        <taxon>Eukaryota</taxon>
        <taxon>Fungi</taxon>
        <taxon>Dikarya</taxon>
        <taxon>Ascomycota</taxon>
        <taxon>Pezizomycotina</taxon>
        <taxon>Eurotiomycetes</taxon>
        <taxon>Chaetothyriomycetidae</taxon>
        <taxon>Chaetothyriales</taxon>
        <taxon>Herpotrichiellaceae</taxon>
        <taxon>Cladophialophora</taxon>
    </lineage>
</organism>
<dbReference type="HOGENOM" id="CLU_1090104_0_0_1"/>
<keyword evidence="2" id="KW-0408">Iron</keyword>
<evidence type="ECO:0000256" key="2">
    <source>
        <dbReference type="ARBA" id="ARBA00023004"/>
    </source>
</evidence>
<dbReference type="GeneID" id="27696389"/>
<evidence type="ECO:0000313" key="3">
    <source>
        <dbReference type="EMBL" id="KIW96392.1"/>
    </source>
</evidence>
<dbReference type="EMBL" id="KN846983">
    <property type="protein sequence ID" value="KIW96392.1"/>
    <property type="molecule type" value="Genomic_DNA"/>
</dbReference>
<dbReference type="InterPro" id="IPR045054">
    <property type="entry name" value="P4HA-like"/>
</dbReference>
<gene>
    <name evidence="3" type="ORF">Z519_03461</name>
</gene>
<dbReference type="GO" id="GO:0046872">
    <property type="term" value="F:metal ion binding"/>
    <property type="evidence" value="ECO:0007669"/>
    <property type="project" value="UniProtKB-KW"/>
</dbReference>
<dbReference type="Proteomes" id="UP000053789">
    <property type="component" value="Unassembled WGS sequence"/>
</dbReference>
<name>A0A0D2GDB3_CLAB1</name>
<dbReference type="AlphaFoldDB" id="A0A0D2GDB3"/>
<dbReference type="VEuPathDB" id="FungiDB:Z519_03461"/>
<proteinExistence type="predicted"/>